<comment type="function">
    <text evidence="12">Acts as a transcriptional regulator. Probably redox-responsive. The apo- but not holo-form probably binds DNA.</text>
</comment>
<evidence type="ECO:0000256" key="10">
    <source>
        <dbReference type="ARBA" id="ARBA00023157"/>
    </source>
</evidence>
<keyword evidence="15" id="KW-1185">Reference proteome</keyword>
<gene>
    <name evidence="12" type="primary">whiB</name>
    <name evidence="14" type="ORF">GCM10010470_22180</name>
</gene>
<keyword evidence="4 12" id="KW-0963">Cytoplasm</keyword>
<sequence length="94" mass="10769">MVETTRLPKPVSESWHWQLDAACRDVSASSFFHPDNERGAARAERERNAKLICNQCAVLRQCREHALEAHEPYGIWGGLGEQERRELIAQRRAA</sequence>
<comment type="cofactor">
    <cofactor evidence="12">
        <name>[4Fe-4S] cluster</name>
        <dbReference type="ChEBI" id="CHEBI:49883"/>
    </cofactor>
    <text evidence="12">Binds 1 [4Fe-4S] cluster per subunit. Following nitrosylation of the [4Fe-4S] cluster binds 1 [4Fe-8(NO)] cluster per subunit.</text>
</comment>
<name>A0ABN3VBF9_9PSEU</name>
<evidence type="ECO:0000256" key="7">
    <source>
        <dbReference type="ARBA" id="ARBA00023014"/>
    </source>
</evidence>
<feature type="binding site" evidence="12">
    <location>
        <position position="56"/>
    </location>
    <ligand>
        <name>[4Fe-4S] cluster</name>
        <dbReference type="ChEBI" id="CHEBI:49883"/>
    </ligand>
</feature>
<keyword evidence="3 12" id="KW-0004">4Fe-4S</keyword>
<evidence type="ECO:0000313" key="14">
    <source>
        <dbReference type="EMBL" id="GAA2787300.1"/>
    </source>
</evidence>
<evidence type="ECO:0000256" key="5">
    <source>
        <dbReference type="ARBA" id="ARBA00022723"/>
    </source>
</evidence>
<evidence type="ECO:0000259" key="13">
    <source>
        <dbReference type="PROSITE" id="PS51674"/>
    </source>
</evidence>
<evidence type="ECO:0000256" key="2">
    <source>
        <dbReference type="ARBA" id="ARBA00006597"/>
    </source>
</evidence>
<comment type="subcellular location">
    <subcellularLocation>
        <location evidence="1 12">Cytoplasm</location>
    </subcellularLocation>
</comment>
<comment type="PTM">
    <text evidence="12">The Fe-S cluster can be nitrosylated by nitric oxide (NO).</text>
</comment>
<reference evidence="14 15" key="1">
    <citation type="journal article" date="2019" name="Int. J. Syst. Evol. Microbiol.">
        <title>The Global Catalogue of Microorganisms (GCM) 10K type strain sequencing project: providing services to taxonomists for standard genome sequencing and annotation.</title>
        <authorList>
            <consortium name="The Broad Institute Genomics Platform"/>
            <consortium name="The Broad Institute Genome Sequencing Center for Infectious Disease"/>
            <person name="Wu L."/>
            <person name="Ma J."/>
        </authorList>
    </citation>
    <scope>NUCLEOTIDE SEQUENCE [LARGE SCALE GENOMIC DNA]</scope>
    <source>
        <strain evidence="14 15">JCM 9383</strain>
    </source>
</reference>
<dbReference type="PROSITE" id="PS51674">
    <property type="entry name" value="4FE4S_WBL"/>
    <property type="match status" value="1"/>
</dbReference>
<evidence type="ECO:0000256" key="8">
    <source>
        <dbReference type="ARBA" id="ARBA00023015"/>
    </source>
</evidence>
<keyword evidence="8 12" id="KW-0805">Transcription regulation</keyword>
<protein>
    <recommendedName>
        <fullName evidence="12">Transcriptional regulator WhiB</fullName>
    </recommendedName>
</protein>
<evidence type="ECO:0000256" key="9">
    <source>
        <dbReference type="ARBA" id="ARBA00023125"/>
    </source>
</evidence>
<evidence type="ECO:0000256" key="12">
    <source>
        <dbReference type="HAMAP-Rule" id="MF_01479"/>
    </source>
</evidence>
<dbReference type="InterPro" id="IPR003482">
    <property type="entry name" value="Whib"/>
</dbReference>
<evidence type="ECO:0000256" key="3">
    <source>
        <dbReference type="ARBA" id="ARBA00022485"/>
    </source>
</evidence>
<feature type="domain" description="4Fe-4S Wbl-type" evidence="13">
    <location>
        <begin position="22"/>
        <end position="86"/>
    </location>
</feature>
<dbReference type="PANTHER" id="PTHR38839">
    <property type="entry name" value="TRANSCRIPTIONAL REGULATOR WHID-RELATED"/>
    <property type="match status" value="1"/>
</dbReference>
<evidence type="ECO:0000313" key="15">
    <source>
        <dbReference type="Proteomes" id="UP001500979"/>
    </source>
</evidence>
<feature type="binding site" evidence="12">
    <location>
        <position position="23"/>
    </location>
    <ligand>
        <name>[4Fe-4S] cluster</name>
        <dbReference type="ChEBI" id="CHEBI:49883"/>
    </ligand>
</feature>
<dbReference type="Pfam" id="PF02467">
    <property type="entry name" value="Whib"/>
    <property type="match status" value="1"/>
</dbReference>
<organism evidence="14 15">
    <name type="scientific">Saccharopolyspora taberi</name>
    <dbReference type="NCBI Taxonomy" id="60895"/>
    <lineage>
        <taxon>Bacteria</taxon>
        <taxon>Bacillati</taxon>
        <taxon>Actinomycetota</taxon>
        <taxon>Actinomycetes</taxon>
        <taxon>Pseudonocardiales</taxon>
        <taxon>Pseudonocardiaceae</taxon>
        <taxon>Saccharopolyspora</taxon>
    </lineage>
</organism>
<evidence type="ECO:0000256" key="1">
    <source>
        <dbReference type="ARBA" id="ARBA00004496"/>
    </source>
</evidence>
<comment type="similarity">
    <text evidence="2 12">Belongs to the WhiB family.</text>
</comment>
<dbReference type="RefSeq" id="WP_344679489.1">
    <property type="nucleotide sequence ID" value="NZ_BAAAUX010000011.1"/>
</dbReference>
<comment type="PTM">
    <text evidence="12">Upon Fe-S cluster removal intramolecular disulfide bonds are formed.</text>
</comment>
<dbReference type="Proteomes" id="UP001500979">
    <property type="component" value="Unassembled WGS sequence"/>
</dbReference>
<feature type="binding site" evidence="12">
    <location>
        <position position="53"/>
    </location>
    <ligand>
        <name>[4Fe-4S] cluster</name>
        <dbReference type="ChEBI" id="CHEBI:49883"/>
    </ligand>
</feature>
<keyword evidence="11 12" id="KW-0804">Transcription</keyword>
<feature type="binding site" evidence="12">
    <location>
        <position position="62"/>
    </location>
    <ligand>
        <name>[4Fe-4S] cluster</name>
        <dbReference type="ChEBI" id="CHEBI:49883"/>
    </ligand>
</feature>
<keyword evidence="7 12" id="KW-0411">Iron-sulfur</keyword>
<dbReference type="PANTHER" id="PTHR38839:SF5">
    <property type="entry name" value="TRANSCRIPTIONAL REGULATOR WHID"/>
    <property type="match status" value="1"/>
</dbReference>
<evidence type="ECO:0000256" key="4">
    <source>
        <dbReference type="ARBA" id="ARBA00022490"/>
    </source>
</evidence>
<keyword evidence="9 12" id="KW-0238">DNA-binding</keyword>
<keyword evidence="10 12" id="KW-1015">Disulfide bond</keyword>
<dbReference type="EMBL" id="BAAAUX010000011">
    <property type="protein sequence ID" value="GAA2787300.1"/>
    <property type="molecule type" value="Genomic_DNA"/>
</dbReference>
<evidence type="ECO:0000256" key="11">
    <source>
        <dbReference type="ARBA" id="ARBA00023163"/>
    </source>
</evidence>
<dbReference type="HAMAP" id="MF_01479">
    <property type="entry name" value="WhiB"/>
    <property type="match status" value="1"/>
</dbReference>
<dbReference type="InterPro" id="IPR034768">
    <property type="entry name" value="4FE4S_WBL"/>
</dbReference>
<evidence type="ECO:0000256" key="6">
    <source>
        <dbReference type="ARBA" id="ARBA00023004"/>
    </source>
</evidence>
<keyword evidence="5 12" id="KW-0479">Metal-binding</keyword>
<proteinExistence type="inferred from homology"/>
<accession>A0ABN3VBF9</accession>
<comment type="caution">
    <text evidence="14">The sequence shown here is derived from an EMBL/GenBank/DDBJ whole genome shotgun (WGS) entry which is preliminary data.</text>
</comment>
<keyword evidence="6 12" id="KW-0408">Iron</keyword>